<dbReference type="STRING" id="1211777.BN77_2700"/>
<feature type="transmembrane region" description="Helical" evidence="1">
    <location>
        <begin position="34"/>
        <end position="51"/>
    </location>
</feature>
<dbReference type="Proteomes" id="UP000009319">
    <property type="component" value="Unassembled WGS sequence"/>
</dbReference>
<feature type="transmembrane region" description="Helical" evidence="1">
    <location>
        <begin position="275"/>
        <end position="293"/>
    </location>
</feature>
<proteinExistence type="predicted"/>
<evidence type="ECO:0000256" key="1">
    <source>
        <dbReference type="SAM" id="Phobius"/>
    </source>
</evidence>
<organism evidence="3 4">
    <name type="scientific">Rhizobium mesoamericanum STM3625</name>
    <dbReference type="NCBI Taxonomy" id="1211777"/>
    <lineage>
        <taxon>Bacteria</taxon>
        <taxon>Pseudomonadati</taxon>
        <taxon>Pseudomonadota</taxon>
        <taxon>Alphaproteobacteria</taxon>
        <taxon>Hyphomicrobiales</taxon>
        <taxon>Rhizobiaceae</taxon>
        <taxon>Rhizobium/Agrobacterium group</taxon>
        <taxon>Rhizobium</taxon>
    </lineage>
</organism>
<name>K0PVI2_9HYPH</name>
<dbReference type="HOGENOM" id="CLU_052944_0_0_5"/>
<accession>K0PVI2</accession>
<dbReference type="Pfam" id="PF14378">
    <property type="entry name" value="PAP2_3"/>
    <property type="match status" value="1"/>
</dbReference>
<feature type="transmembrane region" description="Helical" evidence="1">
    <location>
        <begin position="157"/>
        <end position="175"/>
    </location>
</feature>
<evidence type="ECO:0000313" key="3">
    <source>
        <dbReference type="EMBL" id="CCM75545.1"/>
    </source>
</evidence>
<dbReference type="GO" id="GO:0016020">
    <property type="term" value="C:membrane"/>
    <property type="evidence" value="ECO:0007669"/>
    <property type="project" value="UniProtKB-SubCell"/>
</dbReference>
<reference evidence="3 4" key="1">
    <citation type="journal article" date="2013" name="Genome Announc.">
        <title>Draft Genome Sequence of Rhizobium mesoamericanum STM3625, a Nitrogen-Fixing Symbiont of Mimosa pudica Isolated in French Guiana (South America).</title>
        <authorList>
            <person name="Moulin L."/>
            <person name="Mornico D."/>
            <person name="Melkonian R."/>
            <person name="Klonowska A."/>
        </authorList>
    </citation>
    <scope>NUCLEOTIDE SEQUENCE [LARGE SCALE GENOMIC DNA]</scope>
    <source>
        <strain evidence="3 4">STM3625</strain>
    </source>
</reference>
<dbReference type="EMBL" id="CANI01000018">
    <property type="protein sequence ID" value="CCM75545.1"/>
    <property type="molecule type" value="Genomic_DNA"/>
</dbReference>
<evidence type="ECO:0000259" key="2">
    <source>
        <dbReference type="Pfam" id="PF14378"/>
    </source>
</evidence>
<feature type="domain" description="Inositolphosphotransferase Aur1/Ipt1" evidence="2">
    <location>
        <begin position="99"/>
        <end position="288"/>
    </location>
</feature>
<keyword evidence="1" id="KW-1133">Transmembrane helix</keyword>
<keyword evidence="1" id="KW-0812">Transmembrane</keyword>
<dbReference type="Gene3D" id="1.20.144.10">
    <property type="entry name" value="Phosphatidic acid phosphatase type 2/haloperoxidase"/>
    <property type="match status" value="1"/>
</dbReference>
<feature type="transmembrane region" description="Helical" evidence="1">
    <location>
        <begin position="222"/>
        <end position="244"/>
    </location>
</feature>
<evidence type="ECO:0000313" key="4">
    <source>
        <dbReference type="Proteomes" id="UP000009319"/>
    </source>
</evidence>
<comment type="caution">
    <text evidence="3">The sequence shown here is derived from an EMBL/GenBank/DDBJ whole genome shotgun (WGS) entry which is preliminary data.</text>
</comment>
<protein>
    <recommendedName>
        <fullName evidence="2">Inositolphosphotransferase Aur1/Ipt1 domain-containing protein</fullName>
    </recommendedName>
</protein>
<dbReference type="AlphaFoldDB" id="K0PVI2"/>
<feature type="transmembrane region" description="Helical" evidence="1">
    <location>
        <begin position="125"/>
        <end position="145"/>
    </location>
</feature>
<feature type="transmembrane region" description="Helical" evidence="1">
    <location>
        <begin position="63"/>
        <end position="88"/>
    </location>
</feature>
<dbReference type="InterPro" id="IPR026841">
    <property type="entry name" value="Aur1/Ipt1"/>
</dbReference>
<keyword evidence="1" id="KW-0472">Membrane</keyword>
<feature type="transmembrane region" description="Helical" evidence="1">
    <location>
        <begin position="9"/>
        <end position="28"/>
    </location>
</feature>
<sequence>MAFLPAERFISLIIATLALLDACLLLLKGVGIDVAGYASLVACGAFLLALGQFYRAVRRNERIAVTATAAGLFVLFTIAGSIFNYLLLPLRLSPIDPLLARFDAALGFDWPAFVTWASHFPRAGMLLQMVYATSLPQLAVILLVLGLGGRIRLLHHFLMTGVIGALTAIICWFFFPSFGPASIYALPADVTQRVPLAAGPDYGAQLVQLGRNGAAYLTPRNALGLIGFPSFHTVMAAMSASFMLRCGALGLPFLLLNVLMMPAIIIQGGHNLADVLGGLLVFGVAYAIALAALRQLERRRANIEPKAQLGPLPS</sequence>
<gene>
    <name evidence="3" type="ORF">BN77_2700</name>
</gene>
<keyword evidence="4" id="KW-1185">Reference proteome</keyword>
<feature type="transmembrane region" description="Helical" evidence="1">
    <location>
        <begin position="251"/>
        <end position="269"/>
    </location>
</feature>
<dbReference type="eggNOG" id="COG0671">
    <property type="taxonomic scope" value="Bacteria"/>
</dbReference>